<keyword evidence="3" id="KW-1185">Reference proteome</keyword>
<feature type="compositionally biased region" description="Basic and acidic residues" evidence="1">
    <location>
        <begin position="1"/>
        <end position="17"/>
    </location>
</feature>
<evidence type="ECO:0000313" key="3">
    <source>
        <dbReference type="Proteomes" id="UP001178461"/>
    </source>
</evidence>
<name>A0AA35NZF2_9SAUR</name>
<dbReference type="AlphaFoldDB" id="A0AA35NZF2"/>
<evidence type="ECO:0000313" key="2">
    <source>
        <dbReference type="EMBL" id="CAI5766658.1"/>
    </source>
</evidence>
<dbReference type="Proteomes" id="UP001178461">
    <property type="component" value="Chromosome 2"/>
</dbReference>
<reference evidence="2" key="1">
    <citation type="submission" date="2022-12" db="EMBL/GenBank/DDBJ databases">
        <authorList>
            <person name="Alioto T."/>
            <person name="Alioto T."/>
            <person name="Gomez Garrido J."/>
        </authorList>
    </citation>
    <scope>NUCLEOTIDE SEQUENCE</scope>
</reference>
<evidence type="ECO:0000256" key="1">
    <source>
        <dbReference type="SAM" id="MobiDB-lite"/>
    </source>
</evidence>
<gene>
    <name evidence="2" type="ORF">PODLI_1B007664</name>
</gene>
<accession>A0AA35NZF2</accession>
<organism evidence="2 3">
    <name type="scientific">Podarcis lilfordi</name>
    <name type="common">Lilford's wall lizard</name>
    <dbReference type="NCBI Taxonomy" id="74358"/>
    <lineage>
        <taxon>Eukaryota</taxon>
        <taxon>Metazoa</taxon>
        <taxon>Chordata</taxon>
        <taxon>Craniata</taxon>
        <taxon>Vertebrata</taxon>
        <taxon>Euteleostomi</taxon>
        <taxon>Lepidosauria</taxon>
        <taxon>Squamata</taxon>
        <taxon>Bifurcata</taxon>
        <taxon>Unidentata</taxon>
        <taxon>Episquamata</taxon>
        <taxon>Laterata</taxon>
        <taxon>Lacertibaenia</taxon>
        <taxon>Lacertidae</taxon>
        <taxon>Podarcis</taxon>
    </lineage>
</organism>
<sequence length="246" mass="27732">MKEEDNSEAKVTQDERNYKHKARCRFMRKQKNGISPWKNTGKLKKRLQSKEKSQESLKETKERAPTLSCQETSKSIENRHTQTLWKSLCRTYEEYFGSSDLPSEIHSGAESEGSVANNAEEIKSEISCETEEVSEGPDIQENCETSEDTSQCSESLQFTENQVLTDSIVESCDSDLSLFDEILNLKQSPSDSGYFPYYRTYGKLLLGPEASSNALCSSRDALEMFGMESEGTLPETRDNDNGCSVC</sequence>
<feature type="compositionally biased region" description="Basic residues" evidence="1">
    <location>
        <begin position="18"/>
        <end position="31"/>
    </location>
</feature>
<proteinExistence type="predicted"/>
<feature type="compositionally biased region" description="Basic and acidic residues" evidence="1">
    <location>
        <begin position="48"/>
        <end position="64"/>
    </location>
</feature>
<feature type="region of interest" description="Disordered" evidence="1">
    <location>
        <begin position="1"/>
        <end position="74"/>
    </location>
</feature>
<dbReference type="EMBL" id="OX395127">
    <property type="protein sequence ID" value="CAI5766658.1"/>
    <property type="molecule type" value="Genomic_DNA"/>
</dbReference>
<protein>
    <submittedName>
        <fullName evidence="2">Uncharacterized protein</fullName>
    </submittedName>
</protein>